<sequence length="46" mass="5367">MQKDLRPGDFKKMEYLLAISPGRLKTGRRFTEREVSVEAILNIVLF</sequence>
<accession>V6HF78</accession>
<gene>
    <name evidence="1" type="ORF">LEP1GSC047_0017</name>
</gene>
<organism evidence="1 2">
    <name type="scientific">Leptospira inadai serovar Lyme str. 10</name>
    <dbReference type="NCBI Taxonomy" id="1049790"/>
    <lineage>
        <taxon>Bacteria</taxon>
        <taxon>Pseudomonadati</taxon>
        <taxon>Spirochaetota</taxon>
        <taxon>Spirochaetia</taxon>
        <taxon>Leptospirales</taxon>
        <taxon>Leptospiraceae</taxon>
        <taxon>Leptospira</taxon>
    </lineage>
</organism>
<dbReference type="AlphaFoldDB" id="V6HF78"/>
<evidence type="ECO:0000313" key="2">
    <source>
        <dbReference type="Proteomes" id="UP000018719"/>
    </source>
</evidence>
<dbReference type="EMBL" id="AHMM02000012">
    <property type="protein sequence ID" value="EQA38208.1"/>
    <property type="molecule type" value="Genomic_DNA"/>
</dbReference>
<comment type="caution">
    <text evidence="1">The sequence shown here is derived from an EMBL/GenBank/DDBJ whole genome shotgun (WGS) entry which is preliminary data.</text>
</comment>
<reference evidence="1 2" key="1">
    <citation type="submission" date="2013-05" db="EMBL/GenBank/DDBJ databases">
        <authorList>
            <person name="Harkins D.M."/>
            <person name="Durkin A.S."/>
            <person name="Brinkac L.M."/>
            <person name="Haft D.H."/>
            <person name="Selengut J.D."/>
            <person name="Sanka R."/>
            <person name="DePew J."/>
            <person name="Purushe J."/>
            <person name="Hartskeerl R.A."/>
            <person name="Ahmed A."/>
            <person name="van der Linden H."/>
            <person name="Goris M.G.A."/>
            <person name="Vinetz J.M."/>
            <person name="Sutton G.G."/>
            <person name="Nierman W.C."/>
            <person name="Fouts D.E."/>
        </authorList>
    </citation>
    <scope>NUCLEOTIDE SEQUENCE [LARGE SCALE GENOMIC DNA]</scope>
    <source>
        <strain evidence="1 2">10</strain>
    </source>
</reference>
<evidence type="ECO:0000313" key="1">
    <source>
        <dbReference type="EMBL" id="EQA38208.1"/>
    </source>
</evidence>
<proteinExistence type="predicted"/>
<name>V6HF78_9LEPT</name>
<protein>
    <submittedName>
        <fullName evidence="1">Uncharacterized protein</fullName>
    </submittedName>
</protein>
<dbReference type="Proteomes" id="UP000018719">
    <property type="component" value="Unassembled WGS sequence"/>
</dbReference>